<gene>
    <name evidence="1" type="ORF">G3480_14275</name>
</gene>
<dbReference type="Pfam" id="PF07295">
    <property type="entry name" value="DUF1451"/>
    <property type="match status" value="1"/>
</dbReference>
<comment type="caution">
    <text evidence="1">The sequence shown here is derived from an EMBL/GenBank/DDBJ whole genome shotgun (WGS) entry which is preliminary data.</text>
</comment>
<name>A0A6P1DXL3_9GAMM</name>
<protein>
    <submittedName>
        <fullName evidence="1">Zinc ribbon-containing protein</fullName>
    </submittedName>
</protein>
<evidence type="ECO:0000313" key="2">
    <source>
        <dbReference type="Proteomes" id="UP000471640"/>
    </source>
</evidence>
<keyword evidence="2" id="KW-1185">Reference proteome</keyword>
<evidence type="ECO:0000313" key="1">
    <source>
        <dbReference type="EMBL" id="NEX21466.1"/>
    </source>
</evidence>
<dbReference type="Proteomes" id="UP000471640">
    <property type="component" value="Unassembled WGS sequence"/>
</dbReference>
<dbReference type="InterPro" id="IPR009912">
    <property type="entry name" value="DUF1451"/>
</dbReference>
<sequence length="185" mass="21206">MSEESKKDSTDRKDPTDKLVQAYEQMLKQTHETIETAQKESVPKFREMLETARDNMVELGELTREEADKVSEFIKRDIEDAANYIADTGQELRDWWRFDLQLVEQRMMDAFTRVADQTSLQLAQWAETARQMSLYQAGEITGPGTLVCDRCGAETHFVKAGRIPPCADCGGSSFRRRRDEDAKSN</sequence>
<organism evidence="1 2">
    <name type="scientific">Thiorhodococcus mannitoliphagus</name>
    <dbReference type="NCBI Taxonomy" id="329406"/>
    <lineage>
        <taxon>Bacteria</taxon>
        <taxon>Pseudomonadati</taxon>
        <taxon>Pseudomonadota</taxon>
        <taxon>Gammaproteobacteria</taxon>
        <taxon>Chromatiales</taxon>
        <taxon>Chromatiaceae</taxon>
        <taxon>Thiorhodococcus</taxon>
    </lineage>
</organism>
<reference evidence="1 2" key="2">
    <citation type="submission" date="2020-02" db="EMBL/GenBank/DDBJ databases">
        <title>Genome sequences of Thiorhodococcus mannitoliphagus and Thiorhodococcus minor, purple sulfur photosynthetic bacteria in the gammaproteobacterial family, Chromatiaceae.</title>
        <authorList>
            <person name="Aviles F.A."/>
            <person name="Meyer T.E."/>
            <person name="Kyndt J.A."/>
        </authorList>
    </citation>
    <scope>NUCLEOTIDE SEQUENCE [LARGE SCALE GENOMIC DNA]</scope>
    <source>
        <strain evidence="1 2">DSM 18266</strain>
    </source>
</reference>
<dbReference type="EMBL" id="JAAIJR010000056">
    <property type="protein sequence ID" value="NEX21466.1"/>
    <property type="molecule type" value="Genomic_DNA"/>
</dbReference>
<accession>A0A6P1DXL3</accession>
<proteinExistence type="predicted"/>
<dbReference type="AlphaFoldDB" id="A0A6P1DXL3"/>
<reference evidence="2" key="1">
    <citation type="journal article" date="2020" name="Microbiol. Resour. Announc.">
        <title>Draft Genome Sequences of Thiorhodococcus mannitoliphagus and Thiorhodococcus minor, Purple Sulfur Photosynthetic Bacteria in the Gammaproteobacterial Family Chromatiaceae.</title>
        <authorList>
            <person name="Aviles F.A."/>
            <person name="Meyer T.E."/>
            <person name="Kyndt J.A."/>
        </authorList>
    </citation>
    <scope>NUCLEOTIDE SEQUENCE [LARGE SCALE GENOMIC DNA]</scope>
    <source>
        <strain evidence="2">DSM 18266</strain>
    </source>
</reference>
<dbReference type="RefSeq" id="WP_164654565.1">
    <property type="nucleotide sequence ID" value="NZ_JAAIJR010000056.1"/>
</dbReference>